<name>C3X2N1_9BURK</name>
<dbReference type="SUPFAM" id="SSF56935">
    <property type="entry name" value="Porins"/>
    <property type="match status" value="1"/>
</dbReference>
<keyword evidence="4" id="KW-1134">Transmembrane beta strand</keyword>
<feature type="chain" id="PRO_5002933692" description="Porin domain-containing protein" evidence="11">
    <location>
        <begin position="20"/>
        <end position="368"/>
    </location>
</feature>
<reference evidence="13" key="1">
    <citation type="submission" date="2011-10" db="EMBL/GenBank/DDBJ databases">
        <title>The Genome Sequence of Oxalobacter formigenes HOxBLS.</title>
        <authorList>
            <consortium name="The Broad Institute Genome Sequencing Platform"/>
            <person name="Earl A."/>
            <person name="Ward D."/>
            <person name="Feldgarden M."/>
            <person name="Gevers D."/>
            <person name="Allison M.J."/>
            <person name="Humphrey S."/>
            <person name="Young S.K."/>
            <person name="Zeng Q."/>
            <person name="Gargeya S."/>
            <person name="Fitzgerald M."/>
            <person name="Haas B."/>
            <person name="Abouelleil A."/>
            <person name="Alvarado L."/>
            <person name="Arachchi H.M."/>
            <person name="Berlin A."/>
            <person name="Brown A."/>
            <person name="Chapman S.B."/>
            <person name="Chen Z."/>
            <person name="Dunbar C."/>
            <person name="Freedman E."/>
            <person name="Gearin G."/>
            <person name="Goldberg J."/>
            <person name="Griggs A."/>
            <person name="Gujja S."/>
            <person name="Heiman D."/>
            <person name="Howarth C."/>
            <person name="Larson L."/>
            <person name="Lui A."/>
            <person name="MacDonald P.J.P."/>
            <person name="Montmayeur A."/>
            <person name="Murphy C."/>
            <person name="Neiman D."/>
            <person name="Pearson M."/>
            <person name="Priest M."/>
            <person name="Roberts A."/>
            <person name="Saif S."/>
            <person name="Shea T."/>
            <person name="Shenoy N."/>
            <person name="Sisk P."/>
            <person name="Stolte C."/>
            <person name="Sykes S."/>
            <person name="Wortman J."/>
            <person name="Nusbaum C."/>
            <person name="Birren B."/>
        </authorList>
    </citation>
    <scope>NUCLEOTIDE SEQUENCE [LARGE SCALE GENOMIC DNA]</scope>
    <source>
        <strain evidence="13">HOxBLS</strain>
    </source>
</reference>
<evidence type="ECO:0000256" key="4">
    <source>
        <dbReference type="ARBA" id="ARBA00022452"/>
    </source>
</evidence>
<protein>
    <recommendedName>
        <fullName evidence="12">Porin domain-containing protein</fullName>
    </recommendedName>
</protein>
<evidence type="ECO:0000256" key="5">
    <source>
        <dbReference type="ARBA" id="ARBA00022692"/>
    </source>
</evidence>
<evidence type="ECO:0000256" key="2">
    <source>
        <dbReference type="ARBA" id="ARBA00011233"/>
    </source>
</evidence>
<keyword evidence="10" id="KW-0998">Cell outer membrane</keyword>
<dbReference type="InterPro" id="IPR050298">
    <property type="entry name" value="Gram-neg_bact_OMP"/>
</dbReference>
<gene>
    <name evidence="13" type="ORF">OFAG_00620</name>
</gene>
<evidence type="ECO:0000256" key="1">
    <source>
        <dbReference type="ARBA" id="ARBA00004571"/>
    </source>
</evidence>
<evidence type="ECO:0000256" key="3">
    <source>
        <dbReference type="ARBA" id="ARBA00022448"/>
    </source>
</evidence>
<feature type="signal peptide" evidence="11">
    <location>
        <begin position="1"/>
        <end position="19"/>
    </location>
</feature>
<keyword evidence="3" id="KW-0813">Transport</keyword>
<keyword evidence="8" id="KW-0626">Porin</keyword>
<evidence type="ECO:0000256" key="11">
    <source>
        <dbReference type="SAM" id="SignalP"/>
    </source>
</evidence>
<evidence type="ECO:0000256" key="8">
    <source>
        <dbReference type="ARBA" id="ARBA00023114"/>
    </source>
</evidence>
<organism evidence="13 14">
    <name type="scientific">Oxalobacter paraformigenes</name>
    <dbReference type="NCBI Taxonomy" id="556268"/>
    <lineage>
        <taxon>Bacteria</taxon>
        <taxon>Pseudomonadati</taxon>
        <taxon>Pseudomonadota</taxon>
        <taxon>Betaproteobacteria</taxon>
        <taxon>Burkholderiales</taxon>
        <taxon>Oxalobacteraceae</taxon>
        <taxon>Oxalobacter</taxon>
    </lineage>
</organism>
<dbReference type="GO" id="GO:0046930">
    <property type="term" value="C:pore complex"/>
    <property type="evidence" value="ECO:0007669"/>
    <property type="project" value="UniProtKB-KW"/>
</dbReference>
<dbReference type="AlphaFoldDB" id="C3X2N1"/>
<dbReference type="PRINTS" id="PR00184">
    <property type="entry name" value="NEISSPPORIN"/>
</dbReference>
<evidence type="ECO:0000256" key="10">
    <source>
        <dbReference type="ARBA" id="ARBA00023237"/>
    </source>
</evidence>
<sequence length="368" mass="39623">MNKKLIALAAMGLAGFAHAQTHVSLYGTVDTGLVKETGSDLRMDENAANVLGFSGTEELGSGMKATFQLERQFQLYDGTNKATYSLDDSISSALGNRGTVDWTGAANVGLESPWGWVRLGRVNEMSVEYYTEIDPFLQGSTGAALSTYNLLRSEQLSSTIRYDSPEWAGFTFGLTYTLGADTHDKPAGIDNDIYNDGYAASLRFDNGPVFLTANFNRQADSGKSFVWNLGGAYRLGNARISLGYQKSQLKNLSSILTDDGASPPGVDLAGDPGTPVNQEEWLLGFQYAIGAGTINASYNRASLDKTARDGNVNKYALGYTCDLSKRTQLYGVVSYTDSDNEYVGSLYNNNGAARDSVTGVQLGITHTF</sequence>
<dbReference type="Proteomes" id="UP000003973">
    <property type="component" value="Unassembled WGS sequence"/>
</dbReference>
<evidence type="ECO:0000313" key="13">
    <source>
        <dbReference type="EMBL" id="EEO27467.1"/>
    </source>
</evidence>
<evidence type="ECO:0000256" key="7">
    <source>
        <dbReference type="ARBA" id="ARBA00023065"/>
    </source>
</evidence>
<dbReference type="GO" id="GO:0006811">
    <property type="term" value="P:monoatomic ion transport"/>
    <property type="evidence" value="ECO:0007669"/>
    <property type="project" value="UniProtKB-KW"/>
</dbReference>
<evidence type="ECO:0000259" key="12">
    <source>
        <dbReference type="Pfam" id="PF13609"/>
    </source>
</evidence>
<keyword evidence="14" id="KW-1185">Reference proteome</keyword>
<dbReference type="GO" id="GO:0009279">
    <property type="term" value="C:cell outer membrane"/>
    <property type="evidence" value="ECO:0007669"/>
    <property type="project" value="UniProtKB-SubCell"/>
</dbReference>
<comment type="subunit">
    <text evidence="2">Homotrimer.</text>
</comment>
<dbReference type="eggNOG" id="COG3203">
    <property type="taxonomic scope" value="Bacteria"/>
</dbReference>
<dbReference type="Gene3D" id="2.40.160.10">
    <property type="entry name" value="Porin"/>
    <property type="match status" value="1"/>
</dbReference>
<evidence type="ECO:0000256" key="6">
    <source>
        <dbReference type="ARBA" id="ARBA00022729"/>
    </source>
</evidence>
<keyword evidence="7" id="KW-0406">Ion transport</keyword>
<dbReference type="PANTHER" id="PTHR34501:SF9">
    <property type="entry name" value="MAJOR OUTER MEMBRANE PROTEIN P.IA"/>
    <property type="match status" value="1"/>
</dbReference>
<proteinExistence type="predicted"/>
<dbReference type="InterPro" id="IPR023614">
    <property type="entry name" value="Porin_dom_sf"/>
</dbReference>
<dbReference type="EMBL" id="ACDP02000023">
    <property type="protein sequence ID" value="EEO27467.1"/>
    <property type="molecule type" value="Genomic_DNA"/>
</dbReference>
<keyword evidence="6 11" id="KW-0732">Signal</keyword>
<dbReference type="HOGENOM" id="CLU_038238_1_1_4"/>
<keyword evidence="5" id="KW-0812">Transmembrane</keyword>
<dbReference type="Pfam" id="PF13609">
    <property type="entry name" value="Porin_4"/>
    <property type="match status" value="1"/>
</dbReference>
<evidence type="ECO:0000313" key="14">
    <source>
        <dbReference type="Proteomes" id="UP000003973"/>
    </source>
</evidence>
<keyword evidence="9" id="KW-0472">Membrane</keyword>
<dbReference type="PANTHER" id="PTHR34501">
    <property type="entry name" value="PROTEIN YDDL-RELATED"/>
    <property type="match status" value="1"/>
</dbReference>
<comment type="caution">
    <text evidence="13">The sequence shown here is derived from an EMBL/GenBank/DDBJ whole genome shotgun (WGS) entry which is preliminary data.</text>
</comment>
<dbReference type="GO" id="GO:0015288">
    <property type="term" value="F:porin activity"/>
    <property type="evidence" value="ECO:0007669"/>
    <property type="project" value="UniProtKB-KW"/>
</dbReference>
<feature type="domain" description="Porin" evidence="12">
    <location>
        <begin position="7"/>
        <end position="340"/>
    </location>
</feature>
<dbReference type="InterPro" id="IPR002299">
    <property type="entry name" value="Porin_Neis"/>
</dbReference>
<accession>C3X2N1</accession>
<evidence type="ECO:0000256" key="9">
    <source>
        <dbReference type="ARBA" id="ARBA00023136"/>
    </source>
</evidence>
<dbReference type="CDD" id="cd00342">
    <property type="entry name" value="gram_neg_porins"/>
    <property type="match status" value="1"/>
</dbReference>
<dbReference type="RefSeq" id="WP_005876496.1">
    <property type="nucleotide sequence ID" value="NZ_CABMNL010000001.1"/>
</dbReference>
<dbReference type="InterPro" id="IPR033900">
    <property type="entry name" value="Gram_neg_porin_domain"/>
</dbReference>
<comment type="subcellular location">
    <subcellularLocation>
        <location evidence="1">Cell outer membrane</location>
        <topology evidence="1">Multi-pass membrane protein</topology>
    </subcellularLocation>
</comment>